<feature type="transmembrane region" description="Helical" evidence="1">
    <location>
        <begin position="209"/>
        <end position="230"/>
    </location>
</feature>
<keyword evidence="1" id="KW-0472">Membrane</keyword>
<dbReference type="RefSeq" id="WP_046278658.1">
    <property type="nucleotide sequence ID" value="NZ_LATL02000055.1"/>
</dbReference>
<dbReference type="Pfam" id="PF09852">
    <property type="entry name" value="DUF2079"/>
    <property type="match status" value="1"/>
</dbReference>
<dbReference type="EMBL" id="LATL02000055">
    <property type="protein sequence ID" value="KKD37974.1"/>
    <property type="molecule type" value="Genomic_DNA"/>
</dbReference>
<feature type="transmembrane region" description="Helical" evidence="1">
    <location>
        <begin position="98"/>
        <end position="117"/>
    </location>
</feature>
<organism evidence="2 3">
    <name type="scientific">Limnoraphis robusta CS-951</name>
    <dbReference type="NCBI Taxonomy" id="1637645"/>
    <lineage>
        <taxon>Bacteria</taxon>
        <taxon>Bacillati</taxon>
        <taxon>Cyanobacteriota</taxon>
        <taxon>Cyanophyceae</taxon>
        <taxon>Oscillatoriophycideae</taxon>
        <taxon>Oscillatoriales</taxon>
        <taxon>Sirenicapillariaceae</taxon>
        <taxon>Limnoraphis</taxon>
    </lineage>
</organism>
<accession>A0A0F5YGE3</accession>
<evidence type="ECO:0000256" key="1">
    <source>
        <dbReference type="SAM" id="Phobius"/>
    </source>
</evidence>
<protein>
    <submittedName>
        <fullName evidence="2">Membrane protein</fullName>
    </submittedName>
</protein>
<feature type="transmembrane region" description="Helical" evidence="1">
    <location>
        <begin position="129"/>
        <end position="148"/>
    </location>
</feature>
<comment type="caution">
    <text evidence="2">The sequence shown here is derived from an EMBL/GenBank/DDBJ whole genome shotgun (WGS) entry which is preliminary data.</text>
</comment>
<feature type="transmembrane region" description="Helical" evidence="1">
    <location>
        <begin position="378"/>
        <end position="399"/>
    </location>
</feature>
<sequence>MQISPESSSSKKPQNWLPPSPVISMIVSAIAIFWICSSLRHLLFQSTGYDLGIYDQVIYLISQGKPAVSSILGFHHLGNHGAWAVYPLGLLYKIYPSVYLLLLVQAIVLALGIWPTWSLARLAGLSERLSLAIAAIYILYPVVFNINLFDFHPEVMALPALLAAVLAARLQKTFGFCLAILWVLGCKAVLSLTIVALGFWLLIFEKRRICGAIALGLGMAWFITVTQVIIPNFSGREVEGVWRYTYLGDSVLEILVNLILKPDLVLGRLISLSTLDYLYQLFFPVIWWLSPRYLTSLIPALPTIAINSLSDVSFQRSLAYQYSIPVLPFLLLTVISSLEHHASNLGTLIAKIWKKIRKPEDLQASGSFLYSSKLPQLIILWSFIVFLMFGKYGRFWIYFNRLDTWTATREAVTQIQSQGNLLTDNQLAPHFTHRPVLKLLSQVSPDYNLTEFDYIILNLRHPWPDTAEIGENLANQLTRDPRFQSLYQRDDVVVFQRTTNSLN</sequence>
<proteinExistence type="predicted"/>
<keyword evidence="1" id="KW-0812">Transmembrane</keyword>
<evidence type="ECO:0000313" key="3">
    <source>
        <dbReference type="Proteomes" id="UP000033607"/>
    </source>
</evidence>
<dbReference type="AlphaFoldDB" id="A0A0F5YGE3"/>
<dbReference type="Proteomes" id="UP000033607">
    <property type="component" value="Unassembled WGS sequence"/>
</dbReference>
<feature type="transmembrane region" description="Helical" evidence="1">
    <location>
        <begin position="180"/>
        <end position="202"/>
    </location>
</feature>
<keyword evidence="1" id="KW-1133">Transmembrane helix</keyword>
<dbReference type="PATRIC" id="fig|1637645.4.peg.966"/>
<dbReference type="InterPro" id="IPR018650">
    <property type="entry name" value="STSV1_Orf64"/>
</dbReference>
<evidence type="ECO:0000313" key="2">
    <source>
        <dbReference type="EMBL" id="KKD37974.1"/>
    </source>
</evidence>
<dbReference type="OrthoDB" id="2079361at2"/>
<feature type="transmembrane region" description="Helical" evidence="1">
    <location>
        <begin position="16"/>
        <end position="36"/>
    </location>
</feature>
<gene>
    <name evidence="2" type="ORF">WN50_11355</name>
</gene>
<name>A0A0F5YGE3_9CYAN</name>
<reference evidence="2 3" key="1">
    <citation type="submission" date="2015-06" db="EMBL/GenBank/DDBJ databases">
        <title>Draft genome assembly of filamentous brackish cyanobacterium Limnoraphis robusta strain CS-951.</title>
        <authorList>
            <person name="Willis A."/>
            <person name="Parks M."/>
            <person name="Burford M.A."/>
        </authorList>
    </citation>
    <scope>NUCLEOTIDE SEQUENCE [LARGE SCALE GENOMIC DNA]</scope>
    <source>
        <strain evidence="2 3">CS-951</strain>
    </source>
</reference>